<evidence type="ECO:0000313" key="2">
    <source>
        <dbReference type="EMBL" id="CAB4668998.1"/>
    </source>
</evidence>
<dbReference type="Gene3D" id="3.10.450.50">
    <property type="match status" value="1"/>
</dbReference>
<evidence type="ECO:0000313" key="5">
    <source>
        <dbReference type="EMBL" id="CAB4915424.1"/>
    </source>
</evidence>
<protein>
    <submittedName>
        <fullName evidence="5">Unannotated protein</fullName>
    </submittedName>
</protein>
<evidence type="ECO:0000313" key="3">
    <source>
        <dbReference type="EMBL" id="CAB4742846.1"/>
    </source>
</evidence>
<dbReference type="InterPro" id="IPR032710">
    <property type="entry name" value="NTF2-like_dom_sf"/>
</dbReference>
<name>A0A6J7H709_9ZZZZ</name>
<dbReference type="EMBL" id="CAEZZC010000003">
    <property type="protein sequence ID" value="CAB4742846.1"/>
    <property type="molecule type" value="Genomic_DNA"/>
</dbReference>
<dbReference type="CDD" id="cd00531">
    <property type="entry name" value="NTF2_like"/>
    <property type="match status" value="1"/>
</dbReference>
<gene>
    <name evidence="2" type="ORF">UFOPK2289_01011</name>
    <name evidence="3" type="ORF">UFOPK2822_00292</name>
    <name evidence="4" type="ORF">UFOPK3346_00981</name>
    <name evidence="5" type="ORF">UFOPK3670_00328</name>
    <name evidence="6" type="ORF">UFOPK4308_00088</name>
</gene>
<dbReference type="EMBL" id="CAFBMV010000002">
    <property type="protein sequence ID" value="CAB4915424.1"/>
    <property type="molecule type" value="Genomic_DNA"/>
</dbReference>
<evidence type="ECO:0000313" key="4">
    <source>
        <dbReference type="EMBL" id="CAB4870090.1"/>
    </source>
</evidence>
<dbReference type="AlphaFoldDB" id="A0A6J7H709"/>
<dbReference type="SUPFAM" id="SSF54427">
    <property type="entry name" value="NTF2-like"/>
    <property type="match status" value="1"/>
</dbReference>
<dbReference type="EMBL" id="CAEZWT010000029">
    <property type="protein sequence ID" value="CAB4668998.1"/>
    <property type="molecule type" value="Genomic_DNA"/>
</dbReference>
<feature type="domain" description="SnoaL-like" evidence="1">
    <location>
        <begin position="10"/>
        <end position="130"/>
    </location>
</feature>
<sequence length="152" mass="17819">MQTNETLVGRIEIEDLVKKYCLYFDTNQPEKLVDLFSEDACIDYGPEVAPLHGKSEAFTMISRGLTNLFAQTSHHISNFILDFDSDDLAHSVSYIYAWHRYQDKEEIGYLWGQYHHKFTRENGSWKISDLKLFAVNIDNFHRATMHPVDRKQ</sequence>
<evidence type="ECO:0000259" key="1">
    <source>
        <dbReference type="Pfam" id="PF13577"/>
    </source>
</evidence>
<dbReference type="EMBL" id="CAFBLE010000007">
    <property type="protein sequence ID" value="CAB4870090.1"/>
    <property type="molecule type" value="Genomic_DNA"/>
</dbReference>
<evidence type="ECO:0000313" key="6">
    <source>
        <dbReference type="EMBL" id="CAB5051500.1"/>
    </source>
</evidence>
<dbReference type="Pfam" id="PF13577">
    <property type="entry name" value="SnoaL_4"/>
    <property type="match status" value="1"/>
</dbReference>
<accession>A0A6J7H709</accession>
<dbReference type="EMBL" id="CAFBQL010000001">
    <property type="protein sequence ID" value="CAB5051500.1"/>
    <property type="molecule type" value="Genomic_DNA"/>
</dbReference>
<dbReference type="InterPro" id="IPR037401">
    <property type="entry name" value="SnoaL-like"/>
</dbReference>
<reference evidence="5" key="1">
    <citation type="submission" date="2020-05" db="EMBL/GenBank/DDBJ databases">
        <authorList>
            <person name="Chiriac C."/>
            <person name="Salcher M."/>
            <person name="Ghai R."/>
            <person name="Kavagutti S V."/>
        </authorList>
    </citation>
    <scope>NUCLEOTIDE SEQUENCE</scope>
</reference>
<organism evidence="5">
    <name type="scientific">freshwater metagenome</name>
    <dbReference type="NCBI Taxonomy" id="449393"/>
    <lineage>
        <taxon>unclassified sequences</taxon>
        <taxon>metagenomes</taxon>
        <taxon>ecological metagenomes</taxon>
    </lineage>
</organism>
<proteinExistence type="predicted"/>